<dbReference type="OrthoDB" id="529131at2"/>
<dbReference type="Gene3D" id="3.40.50.2000">
    <property type="entry name" value="Glycogen Phosphorylase B"/>
    <property type="match status" value="2"/>
</dbReference>
<reference evidence="1 2" key="1">
    <citation type="journal article" date="2014" name="Int. J. Syst. Evol. Microbiol.">
        <title>Celeribacter indicus sp. nov., a polycyclic aromatic hydrocarbon-degrading bacterium from deep-sea sediment and reclassification of Huaishuia halophila as Celeribacter halophilus comb. nov.</title>
        <authorList>
            <person name="Lai Q."/>
            <person name="Cao J."/>
            <person name="Yuan J."/>
            <person name="Li F."/>
            <person name="Shao Z."/>
        </authorList>
    </citation>
    <scope>NUCLEOTIDE SEQUENCE [LARGE SCALE GENOMIC DNA]</scope>
    <source>
        <strain evidence="1">P73</strain>
    </source>
</reference>
<dbReference type="AlphaFoldDB" id="A0A0B5DWY7"/>
<keyword evidence="2" id="KW-1185">Reference proteome</keyword>
<dbReference type="RefSeq" id="WP_043867915.1">
    <property type="nucleotide sequence ID" value="NZ_CP004393.1"/>
</dbReference>
<sequence>MIGGSGQPSGVPAFILGMVEALGPEVECVVVSEADRGGYSRLPALGVRHVALEGLASSFNPLTYGKARRNLARTIADERPDLVWAHARAAVHLCRELFSGTPPVQTRLAVSLHGLPFDPGHRRMLRLLSLRVEARHLRHTQPHHIHLLTEGDAALYRRMLGRVTERHALHILGTTSHRRLAPAPAPRPASGTPLRLIMTTRPGYQKNLVAAAHLVAALRVPWRLDLYGSGTDSPRLVRAFRRVLGASISSVGFHGAVSDVGAALDRADLYLSTSRYEGMSIGVHEAFQAGLPLALSDIHGNRIFLATHPFATALPAGRPQEAARRIENLWAPLREFPDHRAEAGRAWHRHFAPEQWTSRAHNMLRAMLSDPLP</sequence>
<dbReference type="HOGENOM" id="CLU_741226_0_0_5"/>
<gene>
    <name evidence="1" type="ORF">P73_0007</name>
</gene>
<dbReference type="STRING" id="1208324.P73_0007"/>
<dbReference type="Proteomes" id="UP000031521">
    <property type="component" value="Chromosome"/>
</dbReference>
<dbReference type="EMBL" id="CP004393">
    <property type="protein sequence ID" value="AJE44722.1"/>
    <property type="molecule type" value="Genomic_DNA"/>
</dbReference>
<evidence type="ECO:0000313" key="2">
    <source>
        <dbReference type="Proteomes" id="UP000031521"/>
    </source>
</evidence>
<protein>
    <submittedName>
        <fullName evidence="1">Group 1 glycosyl transferase</fullName>
    </submittedName>
</protein>
<dbReference type="KEGG" id="cid:P73_0007"/>
<dbReference type="GO" id="GO:0016740">
    <property type="term" value="F:transferase activity"/>
    <property type="evidence" value="ECO:0007669"/>
    <property type="project" value="UniProtKB-KW"/>
</dbReference>
<accession>A0A0B5DWY7</accession>
<organism evidence="1 2">
    <name type="scientific">Celeribacter indicus</name>
    <dbReference type="NCBI Taxonomy" id="1208324"/>
    <lineage>
        <taxon>Bacteria</taxon>
        <taxon>Pseudomonadati</taxon>
        <taxon>Pseudomonadota</taxon>
        <taxon>Alphaproteobacteria</taxon>
        <taxon>Rhodobacterales</taxon>
        <taxon>Roseobacteraceae</taxon>
        <taxon>Celeribacter</taxon>
    </lineage>
</organism>
<name>A0A0B5DWY7_9RHOB</name>
<proteinExistence type="predicted"/>
<keyword evidence="1" id="KW-0808">Transferase</keyword>
<dbReference type="Pfam" id="PF13692">
    <property type="entry name" value="Glyco_trans_1_4"/>
    <property type="match status" value="1"/>
</dbReference>
<dbReference type="SUPFAM" id="SSF53756">
    <property type="entry name" value="UDP-Glycosyltransferase/glycogen phosphorylase"/>
    <property type="match status" value="1"/>
</dbReference>
<evidence type="ECO:0000313" key="1">
    <source>
        <dbReference type="EMBL" id="AJE44722.1"/>
    </source>
</evidence>